<evidence type="ECO:0000256" key="1">
    <source>
        <dbReference type="ARBA" id="ARBA00022801"/>
    </source>
</evidence>
<comment type="similarity">
    <text evidence="2">Belongs to the AB hydrolase superfamily. Epoxide hydrolase family.</text>
</comment>
<dbReference type="InterPro" id="IPR000073">
    <property type="entry name" value="AB_hydrolase_1"/>
</dbReference>
<keyword evidence="1 4" id="KW-0378">Hydrolase</keyword>
<accession>A0ABQ8GPL4</accession>
<protein>
    <submittedName>
        <fullName evidence="4">Alpha/Beta hydrolase protein</fullName>
    </submittedName>
</protein>
<dbReference type="Pfam" id="PF00561">
    <property type="entry name" value="Abhydrolase_1"/>
    <property type="match status" value="1"/>
</dbReference>
<dbReference type="EMBL" id="JAGTJR010000005">
    <property type="protein sequence ID" value="KAH7060681.1"/>
    <property type="molecule type" value="Genomic_DNA"/>
</dbReference>
<organism evidence="4 5">
    <name type="scientific">Macrophomina phaseolina</name>
    <dbReference type="NCBI Taxonomy" id="35725"/>
    <lineage>
        <taxon>Eukaryota</taxon>
        <taxon>Fungi</taxon>
        <taxon>Dikarya</taxon>
        <taxon>Ascomycota</taxon>
        <taxon>Pezizomycotina</taxon>
        <taxon>Dothideomycetes</taxon>
        <taxon>Dothideomycetes incertae sedis</taxon>
        <taxon>Botryosphaeriales</taxon>
        <taxon>Botryosphaeriaceae</taxon>
        <taxon>Macrophomina</taxon>
    </lineage>
</organism>
<dbReference type="GO" id="GO:0016787">
    <property type="term" value="F:hydrolase activity"/>
    <property type="evidence" value="ECO:0007669"/>
    <property type="project" value="UniProtKB-KW"/>
</dbReference>
<evidence type="ECO:0000256" key="2">
    <source>
        <dbReference type="ARBA" id="ARBA00038334"/>
    </source>
</evidence>
<dbReference type="InterPro" id="IPR029058">
    <property type="entry name" value="AB_hydrolase_fold"/>
</dbReference>
<reference evidence="4 5" key="1">
    <citation type="journal article" date="2021" name="Nat. Commun.">
        <title>Genetic determinants of endophytism in the Arabidopsis root mycobiome.</title>
        <authorList>
            <person name="Mesny F."/>
            <person name="Miyauchi S."/>
            <person name="Thiergart T."/>
            <person name="Pickel B."/>
            <person name="Atanasova L."/>
            <person name="Karlsson M."/>
            <person name="Huettel B."/>
            <person name="Barry K.W."/>
            <person name="Haridas S."/>
            <person name="Chen C."/>
            <person name="Bauer D."/>
            <person name="Andreopoulos W."/>
            <person name="Pangilinan J."/>
            <person name="LaButti K."/>
            <person name="Riley R."/>
            <person name="Lipzen A."/>
            <person name="Clum A."/>
            <person name="Drula E."/>
            <person name="Henrissat B."/>
            <person name="Kohler A."/>
            <person name="Grigoriev I.V."/>
            <person name="Martin F.M."/>
            <person name="Hacquard S."/>
        </authorList>
    </citation>
    <scope>NUCLEOTIDE SEQUENCE [LARGE SCALE GENOMIC DNA]</scope>
    <source>
        <strain evidence="4 5">MPI-SDFR-AT-0080</strain>
    </source>
</reference>
<dbReference type="Gene3D" id="3.40.50.1820">
    <property type="entry name" value="alpha/beta hydrolase"/>
    <property type="match status" value="1"/>
</dbReference>
<keyword evidence="5" id="KW-1185">Reference proteome</keyword>
<gene>
    <name evidence="4" type="ORF">B0J12DRAFT_769994</name>
</gene>
<dbReference type="InterPro" id="IPR000639">
    <property type="entry name" value="Epox_hydrolase-like"/>
</dbReference>
<dbReference type="SUPFAM" id="SSF53474">
    <property type="entry name" value="alpha/beta-Hydrolases"/>
    <property type="match status" value="1"/>
</dbReference>
<evidence type="ECO:0000259" key="3">
    <source>
        <dbReference type="Pfam" id="PF00561"/>
    </source>
</evidence>
<dbReference type="PRINTS" id="PR00412">
    <property type="entry name" value="EPOXHYDRLASE"/>
</dbReference>
<evidence type="ECO:0000313" key="5">
    <source>
        <dbReference type="Proteomes" id="UP000774617"/>
    </source>
</evidence>
<dbReference type="PANTHER" id="PTHR43329">
    <property type="entry name" value="EPOXIDE HYDROLASE"/>
    <property type="match status" value="1"/>
</dbReference>
<dbReference type="Proteomes" id="UP000774617">
    <property type="component" value="Unassembled WGS sequence"/>
</dbReference>
<name>A0ABQ8GPL4_9PEZI</name>
<feature type="domain" description="AB hydrolase-1" evidence="3">
    <location>
        <begin position="32"/>
        <end position="291"/>
    </location>
</feature>
<proteinExistence type="inferred from homology"/>
<comment type="caution">
    <text evidence="4">The sequence shown here is derived from an EMBL/GenBank/DDBJ whole genome shotgun (WGS) entry which is preliminary data.</text>
</comment>
<evidence type="ECO:0000313" key="4">
    <source>
        <dbReference type="EMBL" id="KAH7060681.1"/>
    </source>
</evidence>
<sequence length="337" mass="37748">MDSFIRHEFINSRALQYTYYASPPANATANGPALLLLHGFPDQATVWSAVVPFLLQLGLRILIPDLLGYEGTSKPWAPQFFNSKAMADDLADILSRENIATVIPIGHDWGSFLAHRYYLFHPEHVPGIAISTLPLSGPFRTPINMSQIAADREQKYGYPVGGYYTWFASPEAAQLFNGHPESFFSAAYGKDNAMNETFGQPLGMRDWLLSDKRREPQSWVSDPAILESATARFSQSGVFNSPMMWYRAYVENVHLEAEKDLPAELDRVAVPLLHIAASEDPTCPPEYYDDPEVRALFADLTAETLEATHFLPHQKPQEFADIVVRWLEAKNLTAKAA</sequence>